<reference evidence="5 6" key="1">
    <citation type="submission" date="2017-02" db="EMBL/GenBank/DDBJ databases">
        <title>Paraburkholderia sophoroidis sp. nov. and Paraburkholderia steynii sp. nov. rhizobial symbionts of the fynbos legume Hypocalyptus sophoroides.</title>
        <authorList>
            <person name="Steenkamp E.T."/>
            <person name="Beukes C.W."/>
            <person name="Van Zyl E."/>
            <person name="Avontuur J."/>
            <person name="Chan W.Y."/>
            <person name="Hassen A."/>
            <person name="Palmer M."/>
            <person name="Mthombeni L."/>
            <person name="Phalane F."/>
            <person name="Sereme K."/>
            <person name="Venter S.N."/>
        </authorList>
    </citation>
    <scope>NUCLEOTIDE SEQUENCE [LARGE SCALE GENOMIC DNA]</scope>
    <source>
        <strain evidence="5 6">HC1.1ba</strain>
    </source>
</reference>
<organism evidence="5 6">
    <name type="scientific">Paraburkholderia steynii</name>
    <dbReference type="NCBI Taxonomy" id="1245441"/>
    <lineage>
        <taxon>Bacteria</taxon>
        <taxon>Pseudomonadati</taxon>
        <taxon>Pseudomonadota</taxon>
        <taxon>Betaproteobacteria</taxon>
        <taxon>Burkholderiales</taxon>
        <taxon>Burkholderiaceae</taxon>
        <taxon>Paraburkholderia</taxon>
    </lineage>
</organism>
<accession>A0A4R0XIJ0</accession>
<dbReference type="EMBL" id="MWML01000085">
    <property type="protein sequence ID" value="TCG06949.1"/>
    <property type="molecule type" value="Genomic_DNA"/>
</dbReference>
<dbReference type="AlphaFoldDB" id="A0A4R0XIJ0"/>
<evidence type="ECO:0000313" key="6">
    <source>
        <dbReference type="Proteomes" id="UP000294200"/>
    </source>
</evidence>
<comment type="similarity">
    <text evidence="1">Belongs to the bacterial secretin family.</text>
</comment>
<evidence type="ECO:0000259" key="3">
    <source>
        <dbReference type="Pfam" id="PF00263"/>
    </source>
</evidence>
<keyword evidence="2" id="KW-0732">Signal</keyword>
<dbReference type="InterPro" id="IPR032789">
    <property type="entry name" value="T2SS-T3SS_pil_N"/>
</dbReference>
<name>A0A4R0XIJ0_9BURK</name>
<dbReference type="GO" id="GO:0015627">
    <property type="term" value="C:type II protein secretion system complex"/>
    <property type="evidence" value="ECO:0007669"/>
    <property type="project" value="TreeGrafter"/>
</dbReference>
<comment type="caution">
    <text evidence="5">The sequence shown here is derived from an EMBL/GenBank/DDBJ whole genome shotgun (WGS) entry which is preliminary data.</text>
</comment>
<feature type="signal peptide" evidence="2">
    <location>
        <begin position="1"/>
        <end position="34"/>
    </location>
</feature>
<evidence type="ECO:0000259" key="4">
    <source>
        <dbReference type="Pfam" id="PF13629"/>
    </source>
</evidence>
<dbReference type="GO" id="GO:0009306">
    <property type="term" value="P:protein secretion"/>
    <property type="evidence" value="ECO:0007669"/>
    <property type="project" value="InterPro"/>
</dbReference>
<dbReference type="Pfam" id="PF00263">
    <property type="entry name" value="Secretin"/>
    <property type="match status" value="1"/>
</dbReference>
<dbReference type="Pfam" id="PF13629">
    <property type="entry name" value="T2SS-T3SS_pil_N"/>
    <property type="match status" value="1"/>
</dbReference>
<feature type="domain" description="Type II/III secretion system secretin-like" evidence="3">
    <location>
        <begin position="257"/>
        <end position="418"/>
    </location>
</feature>
<keyword evidence="6" id="KW-1185">Reference proteome</keyword>
<dbReference type="PANTHER" id="PTHR30332:SF17">
    <property type="entry name" value="TYPE IV PILIATION SYSTEM PROTEIN DR_0774-RELATED"/>
    <property type="match status" value="1"/>
</dbReference>
<dbReference type="PRINTS" id="PR00811">
    <property type="entry name" value="BCTERIALGSPD"/>
</dbReference>
<evidence type="ECO:0000256" key="1">
    <source>
        <dbReference type="RuleBase" id="RU004003"/>
    </source>
</evidence>
<dbReference type="PANTHER" id="PTHR30332">
    <property type="entry name" value="PROBABLE GENERAL SECRETION PATHWAY PROTEIN D"/>
    <property type="match status" value="1"/>
</dbReference>
<evidence type="ECO:0000256" key="2">
    <source>
        <dbReference type="SAM" id="SignalP"/>
    </source>
</evidence>
<dbReference type="InterPro" id="IPR050810">
    <property type="entry name" value="Bact_Secretion_Sys_Channel"/>
</dbReference>
<feature type="domain" description="Pilus formation protein N-terminal" evidence="4">
    <location>
        <begin position="51"/>
        <end position="121"/>
    </location>
</feature>
<feature type="chain" id="PRO_5021031031" evidence="2">
    <location>
        <begin position="35"/>
        <end position="468"/>
    </location>
</feature>
<gene>
    <name evidence="5" type="ORF">BZM27_22810</name>
</gene>
<dbReference type="InterPro" id="IPR004846">
    <property type="entry name" value="T2SS/T3SS_dom"/>
</dbReference>
<evidence type="ECO:0000313" key="5">
    <source>
        <dbReference type="EMBL" id="TCG06949.1"/>
    </source>
</evidence>
<protein>
    <submittedName>
        <fullName evidence="5">Fimbrial protein</fullName>
    </submittedName>
</protein>
<sequence length="468" mass="48809">MASLMGASSVSRVLVLFARRRLALCSTIAALVCAAGMAGPGAPIARAGEPADVLSVPAGSGTMLELPAPAVAVFVADPDVADVHVPSPRSVFVLGKKAGTTTLFALAANNREILRKTISVSTDTASVQRMLDSRFPRFNVKVTSAPGSLMVGGAVPTAADADAVVQTLQPYLRSKEQLVNRLTVAHPLQVLLRVRITEVDRNVTQELGINWNALGAGGNFRFGLANGSTSVPTTDAFSIIGKFVTGVNSIEGVLNVLDQEGLMSMLAEPNLTAISGQTASFLAGGELPIPVPQSGTTSTITIEYKPYGVSLNFTPTVLADNRISLTVRPEVSEIDPSNSITLNSIVVPALTVRRIETTVELSSGQSFAIGGLLQSTSSDVLSQLPGLGRLPVLGKLFSSKNYKNNKSELVVIVTPYIVNPAGPGQLRGALDDIMRPSSDIEFALQHSLGVDPLSGSSPRLVGAAGFVY</sequence>
<dbReference type="Proteomes" id="UP000294200">
    <property type="component" value="Unassembled WGS sequence"/>
</dbReference>
<proteinExistence type="inferred from homology"/>
<dbReference type="InterPro" id="IPR001775">
    <property type="entry name" value="GspD/PilQ"/>
</dbReference>